<dbReference type="AlphaFoldDB" id="A0AAV4J2R0"/>
<dbReference type="Pfam" id="PF00078">
    <property type="entry name" value="RVT_1"/>
    <property type="match status" value="1"/>
</dbReference>
<sequence>MTQIRSKIRPEIAEPQFGFVPDKGTRNAIFTLSMLMERAAEVQHDDYLCFTDYSKALEKVKHSELFGILDQLNINGKDLRILRNLYWEQVAAIHIDGEYTDFTEIKRGVRQGCVLSPPICSTYIAK</sequence>
<organism evidence="2 3">
    <name type="scientific">Elysia marginata</name>
    <dbReference type="NCBI Taxonomy" id="1093978"/>
    <lineage>
        <taxon>Eukaryota</taxon>
        <taxon>Metazoa</taxon>
        <taxon>Spiralia</taxon>
        <taxon>Lophotrochozoa</taxon>
        <taxon>Mollusca</taxon>
        <taxon>Gastropoda</taxon>
        <taxon>Heterobranchia</taxon>
        <taxon>Euthyneura</taxon>
        <taxon>Panpulmonata</taxon>
        <taxon>Sacoglossa</taxon>
        <taxon>Placobranchoidea</taxon>
        <taxon>Plakobranchidae</taxon>
        <taxon>Elysia</taxon>
    </lineage>
</organism>
<proteinExistence type="predicted"/>
<dbReference type="Proteomes" id="UP000762676">
    <property type="component" value="Unassembled WGS sequence"/>
</dbReference>
<name>A0AAV4J2R0_9GAST</name>
<dbReference type="InterPro" id="IPR000477">
    <property type="entry name" value="RT_dom"/>
</dbReference>
<dbReference type="EMBL" id="BMAT01002889">
    <property type="protein sequence ID" value="GFS16228.1"/>
    <property type="molecule type" value="Genomic_DNA"/>
</dbReference>
<evidence type="ECO:0000313" key="2">
    <source>
        <dbReference type="EMBL" id="GFS16228.1"/>
    </source>
</evidence>
<keyword evidence="3" id="KW-1185">Reference proteome</keyword>
<evidence type="ECO:0000313" key="3">
    <source>
        <dbReference type="Proteomes" id="UP000762676"/>
    </source>
</evidence>
<accession>A0AAV4J2R0</accession>
<reference evidence="2 3" key="1">
    <citation type="journal article" date="2021" name="Elife">
        <title>Chloroplast acquisition without the gene transfer in kleptoplastic sea slugs, Plakobranchus ocellatus.</title>
        <authorList>
            <person name="Maeda T."/>
            <person name="Takahashi S."/>
            <person name="Yoshida T."/>
            <person name="Shimamura S."/>
            <person name="Takaki Y."/>
            <person name="Nagai Y."/>
            <person name="Toyoda A."/>
            <person name="Suzuki Y."/>
            <person name="Arimoto A."/>
            <person name="Ishii H."/>
            <person name="Satoh N."/>
            <person name="Nishiyama T."/>
            <person name="Hasebe M."/>
            <person name="Maruyama T."/>
            <person name="Minagawa J."/>
            <person name="Obokata J."/>
            <person name="Shigenobu S."/>
        </authorList>
    </citation>
    <scope>NUCLEOTIDE SEQUENCE [LARGE SCALE GENOMIC DNA]</scope>
</reference>
<dbReference type="PANTHER" id="PTHR47027:SF20">
    <property type="entry name" value="REVERSE TRANSCRIPTASE-LIKE PROTEIN WITH RNA-DIRECTED DNA POLYMERASE DOMAIN"/>
    <property type="match status" value="1"/>
</dbReference>
<feature type="domain" description="Reverse transcriptase" evidence="1">
    <location>
        <begin position="1"/>
        <end position="126"/>
    </location>
</feature>
<keyword evidence="2" id="KW-0695">RNA-directed DNA polymerase</keyword>
<dbReference type="PROSITE" id="PS50878">
    <property type="entry name" value="RT_POL"/>
    <property type="match status" value="1"/>
</dbReference>
<evidence type="ECO:0000259" key="1">
    <source>
        <dbReference type="PROSITE" id="PS50878"/>
    </source>
</evidence>
<protein>
    <submittedName>
        <fullName evidence="2">LINE-1 reverse transcriptase</fullName>
    </submittedName>
</protein>
<keyword evidence="2" id="KW-0548">Nucleotidyltransferase</keyword>
<dbReference type="GO" id="GO:0003964">
    <property type="term" value="F:RNA-directed DNA polymerase activity"/>
    <property type="evidence" value="ECO:0007669"/>
    <property type="project" value="UniProtKB-KW"/>
</dbReference>
<comment type="caution">
    <text evidence="2">The sequence shown here is derived from an EMBL/GenBank/DDBJ whole genome shotgun (WGS) entry which is preliminary data.</text>
</comment>
<keyword evidence="2" id="KW-0808">Transferase</keyword>
<gene>
    <name evidence="2" type="ORF">ElyMa_001467400</name>
</gene>
<dbReference type="PANTHER" id="PTHR47027">
    <property type="entry name" value="REVERSE TRANSCRIPTASE DOMAIN-CONTAINING PROTEIN"/>
    <property type="match status" value="1"/>
</dbReference>